<proteinExistence type="inferred from homology"/>
<evidence type="ECO:0000256" key="1">
    <source>
        <dbReference type="ARBA" id="ARBA00001933"/>
    </source>
</evidence>
<evidence type="ECO:0000256" key="4">
    <source>
        <dbReference type="ARBA" id="ARBA00022679"/>
    </source>
</evidence>
<comment type="cofactor">
    <cofactor evidence="1 7">
        <name>pyridoxal 5'-phosphate</name>
        <dbReference type="ChEBI" id="CHEBI:597326"/>
    </cofactor>
</comment>
<comment type="caution">
    <text evidence="9">The sequence shown here is derived from an EMBL/GenBank/DDBJ whole genome shotgun (WGS) entry which is preliminary data.</text>
</comment>
<gene>
    <name evidence="9" type="ORF">AX760_04100</name>
</gene>
<dbReference type="PANTHER" id="PTHR46383">
    <property type="entry name" value="ASPARTATE AMINOTRANSFERASE"/>
    <property type="match status" value="1"/>
</dbReference>
<evidence type="ECO:0000256" key="3">
    <source>
        <dbReference type="ARBA" id="ARBA00022576"/>
    </source>
</evidence>
<reference evidence="9 10" key="1">
    <citation type="submission" date="2016-02" db="EMBL/GenBank/DDBJ databases">
        <title>Genome sequencing of a beta-galactosidase producing bacteria Rhizobium sp. 59.</title>
        <authorList>
            <person name="Wang D."/>
            <person name="Kot W."/>
            <person name="Qin Y."/>
            <person name="Hansen L."/>
            <person name="Naqvi K."/>
            <person name="Rensing C."/>
        </authorList>
    </citation>
    <scope>NUCLEOTIDE SEQUENCE [LARGE SCALE GENOMIC DNA]</scope>
    <source>
        <strain evidence="9 10">59</strain>
    </source>
</reference>
<dbReference type="SUPFAM" id="SSF53383">
    <property type="entry name" value="PLP-dependent transferases"/>
    <property type="match status" value="1"/>
</dbReference>
<keyword evidence="4 7" id="KW-0808">Transferase</keyword>
<protein>
    <recommendedName>
        <fullName evidence="7">Aminotransferase</fullName>
        <ecNumber evidence="7">2.6.1.-</ecNumber>
    </recommendedName>
</protein>
<dbReference type="CDD" id="cd00609">
    <property type="entry name" value="AAT_like"/>
    <property type="match status" value="1"/>
</dbReference>
<organism evidence="9 10">
    <name type="scientific">Pararhizobium antarcticum</name>
    <dbReference type="NCBI Taxonomy" id="1798805"/>
    <lineage>
        <taxon>Bacteria</taxon>
        <taxon>Pseudomonadati</taxon>
        <taxon>Pseudomonadota</taxon>
        <taxon>Alphaproteobacteria</taxon>
        <taxon>Hyphomicrobiales</taxon>
        <taxon>Rhizobiaceae</taxon>
        <taxon>Rhizobium/Agrobacterium group</taxon>
        <taxon>Pararhizobium</taxon>
    </lineage>
</organism>
<dbReference type="EC" id="2.6.1.-" evidence="7"/>
<evidence type="ECO:0000313" key="9">
    <source>
        <dbReference type="EMBL" id="OJF95017.1"/>
    </source>
</evidence>
<dbReference type="InterPro" id="IPR015424">
    <property type="entry name" value="PyrdxlP-dep_Trfase"/>
</dbReference>
<feature type="domain" description="Aminotransferase class I/classII large" evidence="8">
    <location>
        <begin position="66"/>
        <end position="401"/>
    </location>
</feature>
<dbReference type="Gene3D" id="3.40.640.10">
    <property type="entry name" value="Type I PLP-dependent aspartate aminotransferase-like (Major domain)"/>
    <property type="match status" value="1"/>
</dbReference>
<keyword evidence="5" id="KW-0663">Pyridoxal phosphate</keyword>
<dbReference type="GO" id="GO:0004069">
    <property type="term" value="F:L-aspartate:2-oxoglutarate aminotransferase activity"/>
    <property type="evidence" value="ECO:0007669"/>
    <property type="project" value="UniProtKB-EC"/>
</dbReference>
<evidence type="ECO:0000259" key="8">
    <source>
        <dbReference type="Pfam" id="PF00155"/>
    </source>
</evidence>
<sequence>MSPENVAALQEKLLSRRAKTLLHHPQGMGNYFTFKTAIDILGLDWNDVAPGGVYNVTGSGYFDMGYMANHIGPSKSALDAFLKASTHEKLAIYPPDCMPELKVLVATKKFGRSLGPDFEVMGVEGAQGGIGYTYLTFLDEGDEVIVTDPGYFHFVPAAEACGAKVVPIELNAGNGYRLQPAEVEAKITPRTKMIVVCDPINPFGTVQTREELLALADIARRHDLVIFNNVTHNTHQTDDAAEQIPMASLHSDETPMDHVISVSGMSKGYGMPAIRVGFMAGHPALLRGAFLTKMEITKIHINYPGQYAALAAMQDTDYLATSTQTIRRNYAHIAETIAMTEGVSIPVTPSYGFCMMVDVSGTGVTAQEITVGLLKEKIAVIPGDGLGDVKAADYLRLNYSHPDIACFETFRTALPKAIAEAQAGLYVEAVAQFFEKAGTARGRVIIDQIAVRRAQAAQLQAAE</sequence>
<dbReference type="RefSeq" id="WP_071833920.1">
    <property type="nucleotide sequence ID" value="NZ_LSRP01000096.1"/>
</dbReference>
<dbReference type="EMBL" id="LSRP01000096">
    <property type="protein sequence ID" value="OJF95017.1"/>
    <property type="molecule type" value="Genomic_DNA"/>
</dbReference>
<dbReference type="PANTHER" id="PTHR46383:SF1">
    <property type="entry name" value="ASPARTATE AMINOTRANSFERASE"/>
    <property type="match status" value="1"/>
</dbReference>
<keyword evidence="3 7" id="KW-0032">Aminotransferase</keyword>
<dbReference type="PROSITE" id="PS00105">
    <property type="entry name" value="AA_TRANSFER_CLASS_1"/>
    <property type="match status" value="1"/>
</dbReference>
<evidence type="ECO:0000256" key="7">
    <source>
        <dbReference type="RuleBase" id="RU000481"/>
    </source>
</evidence>
<dbReference type="AlphaFoldDB" id="A0A657LQD3"/>
<comment type="similarity">
    <text evidence="2 7">Belongs to the class-I pyridoxal-phosphate-dependent aminotransferase family.</text>
</comment>
<dbReference type="GO" id="GO:0030170">
    <property type="term" value="F:pyridoxal phosphate binding"/>
    <property type="evidence" value="ECO:0007669"/>
    <property type="project" value="InterPro"/>
</dbReference>
<evidence type="ECO:0000256" key="5">
    <source>
        <dbReference type="ARBA" id="ARBA00022898"/>
    </source>
</evidence>
<evidence type="ECO:0000313" key="10">
    <source>
        <dbReference type="Proteomes" id="UP000182661"/>
    </source>
</evidence>
<name>A0A657LQD3_9HYPH</name>
<dbReference type="OrthoDB" id="9803354at2"/>
<dbReference type="InterPro" id="IPR050596">
    <property type="entry name" value="AspAT/PAT-like"/>
</dbReference>
<evidence type="ECO:0000256" key="2">
    <source>
        <dbReference type="ARBA" id="ARBA00007441"/>
    </source>
</evidence>
<evidence type="ECO:0000256" key="6">
    <source>
        <dbReference type="ARBA" id="ARBA00049185"/>
    </source>
</evidence>
<comment type="catalytic activity">
    <reaction evidence="6">
        <text>L-aspartate + 2-oxoglutarate = oxaloacetate + L-glutamate</text>
        <dbReference type="Rhea" id="RHEA:21824"/>
        <dbReference type="ChEBI" id="CHEBI:16452"/>
        <dbReference type="ChEBI" id="CHEBI:16810"/>
        <dbReference type="ChEBI" id="CHEBI:29985"/>
        <dbReference type="ChEBI" id="CHEBI:29991"/>
        <dbReference type="EC" id="2.6.1.1"/>
    </reaction>
</comment>
<dbReference type="InterPro" id="IPR015421">
    <property type="entry name" value="PyrdxlP-dep_Trfase_major"/>
</dbReference>
<accession>A0A657LQD3</accession>
<dbReference type="GO" id="GO:0006520">
    <property type="term" value="P:amino acid metabolic process"/>
    <property type="evidence" value="ECO:0007669"/>
    <property type="project" value="InterPro"/>
</dbReference>
<dbReference type="Pfam" id="PF00155">
    <property type="entry name" value="Aminotran_1_2"/>
    <property type="match status" value="1"/>
</dbReference>
<dbReference type="InterPro" id="IPR004838">
    <property type="entry name" value="NHTrfase_class1_PyrdxlP-BS"/>
</dbReference>
<dbReference type="Proteomes" id="UP000182661">
    <property type="component" value="Unassembled WGS sequence"/>
</dbReference>
<keyword evidence="10" id="KW-1185">Reference proteome</keyword>
<dbReference type="InterPro" id="IPR004839">
    <property type="entry name" value="Aminotransferase_I/II_large"/>
</dbReference>